<keyword evidence="6" id="KW-0904">Protein phosphatase</keyword>
<evidence type="ECO:0000259" key="12">
    <source>
        <dbReference type="PROSITE" id="PS51998"/>
    </source>
</evidence>
<dbReference type="PROSITE" id="PS50054">
    <property type="entry name" value="TYR_PHOSPHATASE_DUAL"/>
    <property type="match status" value="1"/>
</dbReference>
<dbReference type="SUPFAM" id="SSF109715">
    <property type="entry name" value="DEK C-terminal domain"/>
    <property type="match status" value="1"/>
</dbReference>
<feature type="region of interest" description="Disordered" evidence="9">
    <location>
        <begin position="1"/>
        <end position="21"/>
    </location>
</feature>
<dbReference type="Proteomes" id="UP001152320">
    <property type="component" value="Chromosome 4"/>
</dbReference>
<gene>
    <name evidence="13" type="ORF">HOLleu_09570</name>
</gene>
<evidence type="ECO:0000259" key="11">
    <source>
        <dbReference type="PROSITE" id="PS50056"/>
    </source>
</evidence>
<dbReference type="InterPro" id="IPR016130">
    <property type="entry name" value="Tyr_Pase_AS"/>
</dbReference>
<feature type="compositionally biased region" description="Polar residues" evidence="9">
    <location>
        <begin position="538"/>
        <end position="547"/>
    </location>
</feature>
<dbReference type="GO" id="GO:0030837">
    <property type="term" value="P:negative regulation of actin filament polymerization"/>
    <property type="evidence" value="ECO:0007669"/>
    <property type="project" value="InterPro"/>
</dbReference>
<dbReference type="GO" id="GO:0005856">
    <property type="term" value="C:cytoskeleton"/>
    <property type="evidence" value="ECO:0007669"/>
    <property type="project" value="UniProtKB-SubCell"/>
</dbReference>
<dbReference type="InterPro" id="IPR029021">
    <property type="entry name" value="Prot-tyrosine_phosphatase-like"/>
</dbReference>
<feature type="region of interest" description="Disordered" evidence="9">
    <location>
        <begin position="1223"/>
        <end position="1267"/>
    </location>
</feature>
<dbReference type="PANTHER" id="PTHR45864">
    <property type="entry name" value="SLINGSHOT PROTEIN PHOSPHATASE HOMOLOG"/>
    <property type="match status" value="1"/>
</dbReference>
<dbReference type="Gene3D" id="3.90.190.10">
    <property type="entry name" value="Protein tyrosine phosphatase superfamily"/>
    <property type="match status" value="1"/>
</dbReference>
<feature type="domain" description="DEK-C" evidence="12">
    <location>
        <begin position="218"/>
        <end position="273"/>
    </location>
</feature>
<dbReference type="InterPro" id="IPR043588">
    <property type="entry name" value="SSH-N"/>
</dbReference>
<feature type="region of interest" description="Disordered" evidence="9">
    <location>
        <begin position="793"/>
        <end position="891"/>
    </location>
</feature>
<dbReference type="Pfam" id="PF08766">
    <property type="entry name" value="DEK_C"/>
    <property type="match status" value="1"/>
</dbReference>
<dbReference type="EC" id="3.1.3.16" evidence="3"/>
<comment type="similarity">
    <text evidence="2">Belongs to the protein-tyrosine phosphatase family.</text>
</comment>
<dbReference type="GO" id="GO:0003779">
    <property type="term" value="F:actin binding"/>
    <property type="evidence" value="ECO:0007669"/>
    <property type="project" value="InterPro"/>
</dbReference>
<reference evidence="13" key="1">
    <citation type="submission" date="2021-10" db="EMBL/GenBank/DDBJ databases">
        <title>Tropical sea cucumber genome reveals ecological adaptation and Cuvierian tubules defense mechanism.</title>
        <authorList>
            <person name="Chen T."/>
        </authorList>
    </citation>
    <scope>NUCLEOTIDE SEQUENCE</scope>
    <source>
        <strain evidence="13">Nanhai2018</strain>
        <tissue evidence="13">Muscle</tissue>
    </source>
</reference>
<evidence type="ECO:0000313" key="14">
    <source>
        <dbReference type="Proteomes" id="UP001152320"/>
    </source>
</evidence>
<feature type="region of interest" description="Disordered" evidence="9">
    <location>
        <begin position="996"/>
        <end position="1036"/>
    </location>
</feature>
<dbReference type="InterPro" id="IPR000340">
    <property type="entry name" value="Dual-sp_phosphatase_cat-dom"/>
</dbReference>
<feature type="compositionally biased region" description="Basic and acidic residues" evidence="9">
    <location>
        <begin position="1004"/>
        <end position="1020"/>
    </location>
</feature>
<feature type="compositionally biased region" description="Basic and acidic residues" evidence="9">
    <location>
        <begin position="1163"/>
        <end position="1174"/>
    </location>
</feature>
<dbReference type="SMART" id="SM00195">
    <property type="entry name" value="DSPc"/>
    <property type="match status" value="1"/>
</dbReference>
<feature type="compositionally biased region" description="Basic and acidic residues" evidence="9">
    <location>
        <begin position="602"/>
        <end position="611"/>
    </location>
</feature>
<dbReference type="Pfam" id="PF23040">
    <property type="entry name" value="PH_SSH1-like_1st"/>
    <property type="match status" value="1"/>
</dbReference>
<organism evidence="13 14">
    <name type="scientific">Holothuria leucospilota</name>
    <name type="common">Black long sea cucumber</name>
    <name type="synonym">Mertensiothuria leucospilota</name>
    <dbReference type="NCBI Taxonomy" id="206669"/>
    <lineage>
        <taxon>Eukaryota</taxon>
        <taxon>Metazoa</taxon>
        <taxon>Echinodermata</taxon>
        <taxon>Eleutherozoa</taxon>
        <taxon>Echinozoa</taxon>
        <taxon>Holothuroidea</taxon>
        <taxon>Aspidochirotacea</taxon>
        <taxon>Aspidochirotida</taxon>
        <taxon>Holothuriidae</taxon>
        <taxon>Holothuria</taxon>
    </lineage>
</organism>
<comment type="catalytic activity">
    <reaction evidence="8">
        <text>O-phospho-L-threonyl-[protein] + H2O = L-threonyl-[protein] + phosphate</text>
        <dbReference type="Rhea" id="RHEA:47004"/>
        <dbReference type="Rhea" id="RHEA-COMP:11060"/>
        <dbReference type="Rhea" id="RHEA-COMP:11605"/>
        <dbReference type="ChEBI" id="CHEBI:15377"/>
        <dbReference type="ChEBI" id="CHEBI:30013"/>
        <dbReference type="ChEBI" id="CHEBI:43474"/>
        <dbReference type="ChEBI" id="CHEBI:61977"/>
        <dbReference type="EC" id="3.1.3.16"/>
    </reaction>
</comment>
<feature type="region of interest" description="Disordered" evidence="9">
    <location>
        <begin position="462"/>
        <end position="649"/>
    </location>
</feature>
<feature type="compositionally biased region" description="Basic and acidic residues" evidence="9">
    <location>
        <begin position="793"/>
        <end position="802"/>
    </location>
</feature>
<dbReference type="FunFam" id="3.90.190.10:FF:000004">
    <property type="entry name" value="Protein phosphatase Slingshot homolog 2"/>
    <property type="match status" value="1"/>
</dbReference>
<keyword evidence="5" id="KW-0378">Hydrolase</keyword>
<evidence type="ECO:0000256" key="3">
    <source>
        <dbReference type="ARBA" id="ARBA00013081"/>
    </source>
</evidence>
<evidence type="ECO:0000256" key="1">
    <source>
        <dbReference type="ARBA" id="ARBA00004245"/>
    </source>
</evidence>
<feature type="compositionally biased region" description="Basic and acidic residues" evidence="9">
    <location>
        <begin position="1137"/>
        <end position="1153"/>
    </location>
</feature>
<dbReference type="PANTHER" id="PTHR45864:SF2">
    <property type="entry name" value="PROTEIN PHOSPHATASE SLINGSHOT"/>
    <property type="match status" value="1"/>
</dbReference>
<evidence type="ECO:0000256" key="5">
    <source>
        <dbReference type="ARBA" id="ARBA00022801"/>
    </source>
</evidence>
<feature type="compositionally biased region" description="Polar residues" evidence="9">
    <location>
        <begin position="1178"/>
        <end position="1188"/>
    </location>
</feature>
<feature type="compositionally biased region" description="Low complexity" evidence="9">
    <location>
        <begin position="803"/>
        <end position="818"/>
    </location>
</feature>
<feature type="region of interest" description="Disordered" evidence="9">
    <location>
        <begin position="1128"/>
        <end position="1205"/>
    </location>
</feature>
<feature type="domain" description="Tyrosine-protein phosphatase" evidence="10">
    <location>
        <begin position="277"/>
        <end position="418"/>
    </location>
</feature>
<feature type="compositionally biased region" description="Basic and acidic residues" evidence="9">
    <location>
        <begin position="578"/>
        <end position="591"/>
    </location>
</feature>
<feature type="compositionally biased region" description="Low complexity" evidence="9">
    <location>
        <begin position="678"/>
        <end position="688"/>
    </location>
</feature>
<comment type="subcellular location">
    <subcellularLocation>
        <location evidence="1">Cytoplasm</location>
        <location evidence="1">Cytoskeleton</location>
    </subcellularLocation>
</comment>
<feature type="compositionally biased region" description="Polar residues" evidence="9">
    <location>
        <begin position="661"/>
        <end position="671"/>
    </location>
</feature>
<dbReference type="InterPro" id="IPR043587">
    <property type="entry name" value="Phosphatase_SSH-like"/>
</dbReference>
<dbReference type="PROSITE" id="PS50056">
    <property type="entry name" value="TYR_PHOSPHATASE_2"/>
    <property type="match status" value="1"/>
</dbReference>
<feature type="region of interest" description="Disordered" evidence="9">
    <location>
        <begin position="908"/>
        <end position="979"/>
    </location>
</feature>
<feature type="region of interest" description="Disordered" evidence="9">
    <location>
        <begin position="1057"/>
        <end position="1097"/>
    </location>
</feature>
<evidence type="ECO:0000256" key="8">
    <source>
        <dbReference type="ARBA" id="ARBA00048336"/>
    </source>
</evidence>
<accession>A0A9Q1CDI0</accession>
<evidence type="ECO:0000256" key="7">
    <source>
        <dbReference type="ARBA" id="ARBA00023212"/>
    </source>
</evidence>
<evidence type="ECO:0000256" key="4">
    <source>
        <dbReference type="ARBA" id="ARBA00022490"/>
    </source>
</evidence>
<dbReference type="GO" id="GO:0004722">
    <property type="term" value="F:protein serine/threonine phosphatase activity"/>
    <property type="evidence" value="ECO:0007669"/>
    <property type="project" value="UniProtKB-EC"/>
</dbReference>
<dbReference type="OrthoDB" id="5779068at2759"/>
<evidence type="ECO:0000256" key="6">
    <source>
        <dbReference type="ARBA" id="ARBA00022912"/>
    </source>
</evidence>
<comment type="caution">
    <text evidence="13">The sequence shown here is derived from an EMBL/GenBank/DDBJ whole genome shotgun (WGS) entry which is preliminary data.</text>
</comment>
<dbReference type="InterPro" id="IPR000387">
    <property type="entry name" value="Tyr_Pase_dom"/>
</dbReference>
<evidence type="ECO:0000313" key="13">
    <source>
        <dbReference type="EMBL" id="KAJ8042728.1"/>
    </source>
</evidence>
<feature type="compositionally biased region" description="Basic and acidic residues" evidence="9">
    <location>
        <begin position="1248"/>
        <end position="1267"/>
    </location>
</feature>
<dbReference type="InterPro" id="IPR020422">
    <property type="entry name" value="TYR_PHOSPHATASE_DUAL_dom"/>
</dbReference>
<dbReference type="SUPFAM" id="SSF52799">
    <property type="entry name" value="(Phosphotyrosine protein) phosphatases II"/>
    <property type="match status" value="1"/>
</dbReference>
<keyword evidence="4" id="KW-0963">Cytoplasm</keyword>
<dbReference type="EMBL" id="JAIZAY010000004">
    <property type="protein sequence ID" value="KAJ8042728.1"/>
    <property type="molecule type" value="Genomic_DNA"/>
</dbReference>
<evidence type="ECO:0000256" key="9">
    <source>
        <dbReference type="SAM" id="MobiDB-lite"/>
    </source>
</evidence>
<proteinExistence type="inferred from homology"/>
<feature type="compositionally biased region" description="Basic and acidic residues" evidence="9">
    <location>
        <begin position="847"/>
        <end position="865"/>
    </location>
</feature>
<feature type="domain" description="Tyrosine specific protein phosphatases" evidence="11">
    <location>
        <begin position="332"/>
        <end position="396"/>
    </location>
</feature>
<name>A0A9Q1CDI0_HOLLE</name>
<dbReference type="PROSITE" id="PS00383">
    <property type="entry name" value="TYR_PHOSPHATASE_1"/>
    <property type="match status" value="1"/>
</dbReference>
<keyword evidence="14" id="KW-1185">Reference proteome</keyword>
<feature type="compositionally biased region" description="Polar residues" evidence="9">
    <location>
        <begin position="615"/>
        <end position="625"/>
    </location>
</feature>
<dbReference type="InterPro" id="IPR014876">
    <property type="entry name" value="DEK_C"/>
</dbReference>
<feature type="compositionally biased region" description="Low complexity" evidence="9">
    <location>
        <begin position="914"/>
        <end position="936"/>
    </location>
</feature>
<evidence type="ECO:0000259" key="10">
    <source>
        <dbReference type="PROSITE" id="PS50054"/>
    </source>
</evidence>
<feature type="compositionally biased region" description="Acidic residues" evidence="9">
    <location>
        <begin position="1226"/>
        <end position="1236"/>
    </location>
</feature>
<sequence>MDENKNQVGRSRKKSGDQLSKSVLRKLHRRRSMPVVGELQQHLQSIFFLLRSQDTITLAVRLESLYENHIRYMVLVSTMGVTDSEETIILGVDLQNSQCSVGLVLPIWRDVGITMDGDGGFGVHANARSYIFKPVSIQAMWSAIQCLYKSCQTARVKNYFPGGLNLTWSGYYSSLPVSSQKCCYEWNLLPDTLIHISEHMTYHQGFVDGGHYCPSERELTERYIWVKLKEIMMHVDLDNITCKTLRTRLEAEMGRDLTEYRSTIDEQALTILGQMDSASKIFDFLYLGSEWNASNYEELNKLGIRYVLNVTKEIDNFFPRDFTYYNVRVFDSDFEDLLKHWDETNRFIAKAKEIGSKVLVHCKMGVSRSASTVIAFVMKEKNWSLEQAYKYVKEQRKIINPIPGFMEQLEEYQGILDASKHRHNSLWRSKSESSLSTCESLENIPSHDVFSSSEDLPASLRRRSWSPDKETADALLGYPDPTSSCYAGETYLPNPSPSGRESGHLADEERESTSSGDDCSEIHIPVPTLSLGPGKGQGSKSLRSSVPDSPGLDRAEGGEELPKALESESSRKTRRKNRETGGKRSSVKDEGAQDEECLTPVKNREEEKDGVESEQLLNTNNNSASGLELARRTGEMLGANASSDEEAVPVDVRERISNIENQISRLDSTGSPEKGHLDSPLLEDLPLDTVKKRKEKLEQKLRDSLPGTPESGMDKTLNVSSQPDTEGEIGCDEGGQTLAQVTQGSESVSQGESGVSIVANENDSLVESVSGDTVSVDAVLGVKPRDISAIKGELFHKDKDSSSELPPSQYSSPSLSKLEPGSVQRNKEKFQSWQTKGWKSPALEEDPLSKLEHLKEVRGHEETVKQEGAPDGTAVGDSIPKSPGSQRDTISCRDGALCQSGVNEGIKETSGGEVQVTPSSVVVGSGPSEESQVSSVIELGVSHTASSQEELEASEEKKKEEISEPLPTSMEGTEQVSHDTDANVVVFTATGEEIPLQPGIVKRQTQDFEQRHLESSEKPKQAGNPMDVPGVSDDGAIKVCISGSESVEHGKDVVTSTYSKEDVSSGFLDRVDPSSSSVDTGVIDTSPKVMTDVGEGGSEENVVLPTAAVAMETPQVETSSAVIKESNAFAEEDADIHDETGEKVPREVKESSSPREQTGWKAGDVKKHTKELEKLSAAVSTGGTSGQTKVAALSRSTEEQEVSLTSDQLQEIRDLGKIILCKENSQEAEDISADVDETSKENNSSSADNKEAADSQKEEKVAEGAPV</sequence>
<dbReference type="Pfam" id="PF00782">
    <property type="entry name" value="DSPc"/>
    <property type="match status" value="1"/>
</dbReference>
<dbReference type="AlphaFoldDB" id="A0A9Q1CDI0"/>
<feature type="compositionally biased region" description="Basic and acidic residues" evidence="9">
    <location>
        <begin position="551"/>
        <end position="571"/>
    </location>
</feature>
<keyword evidence="7" id="KW-0206">Cytoskeleton</keyword>
<evidence type="ECO:0000256" key="2">
    <source>
        <dbReference type="ARBA" id="ARBA00009580"/>
    </source>
</evidence>
<dbReference type="PROSITE" id="PS51998">
    <property type="entry name" value="DEK_C"/>
    <property type="match status" value="1"/>
</dbReference>
<feature type="region of interest" description="Disordered" evidence="9">
    <location>
        <begin position="661"/>
        <end position="732"/>
    </location>
</feature>
<protein>
    <recommendedName>
        <fullName evidence="3">protein-serine/threonine phosphatase</fullName>
        <ecNumber evidence="3">3.1.3.16</ecNumber>
    </recommendedName>
</protein>